<gene>
    <name evidence="2" type="ORF">NGB36_29705</name>
</gene>
<dbReference type="Pfam" id="PF02036">
    <property type="entry name" value="SCP2"/>
    <property type="match status" value="1"/>
</dbReference>
<protein>
    <submittedName>
        <fullName evidence="2">SCP2 sterol-binding domain-containing protein</fullName>
    </submittedName>
</protein>
<sequence>MSDDEREPELDLDALDLGAVEPREFARIVKRTPPRKAAEVMTGPHRRRVLDELFRRMELLFRPEAAGDRTALVRWRITGEGDACDVYETYIADGCLVVTPHTTDREPRLTVTLAAPDLLRLASGNASGPVLFLLRKLRAHGDLRLAARLTELFDMPKA</sequence>
<dbReference type="RefSeq" id="WP_255923710.1">
    <property type="nucleotide sequence ID" value="NZ_JANFNG010000039.1"/>
</dbReference>
<reference evidence="2" key="1">
    <citation type="submission" date="2022-06" db="EMBL/GenBank/DDBJ databases">
        <title>Draft genome sequence of Streptomyces sp. RB6PN25 isolated from peat swamp forest in Thailand.</title>
        <authorList>
            <person name="Duangmal K."/>
            <person name="Klaysubun C."/>
        </authorList>
    </citation>
    <scope>NUCLEOTIDE SEQUENCE</scope>
    <source>
        <strain evidence="2">RB6PN25</strain>
    </source>
</reference>
<dbReference type="InterPro" id="IPR003033">
    <property type="entry name" value="SCP2_sterol-bd_dom"/>
</dbReference>
<dbReference type="InterPro" id="IPR036527">
    <property type="entry name" value="SCP2_sterol-bd_dom_sf"/>
</dbReference>
<dbReference type="Gene3D" id="3.30.1050.10">
    <property type="entry name" value="SCP2 sterol-binding domain"/>
    <property type="match status" value="1"/>
</dbReference>
<keyword evidence="3" id="KW-1185">Reference proteome</keyword>
<evidence type="ECO:0000313" key="2">
    <source>
        <dbReference type="EMBL" id="MCQ4084639.1"/>
    </source>
</evidence>
<feature type="domain" description="SCP2" evidence="1">
    <location>
        <begin position="73"/>
        <end position="154"/>
    </location>
</feature>
<dbReference type="Proteomes" id="UP001057702">
    <property type="component" value="Unassembled WGS sequence"/>
</dbReference>
<organism evidence="2 3">
    <name type="scientific">Streptomyces humicola</name>
    <dbReference type="NCBI Taxonomy" id="2953240"/>
    <lineage>
        <taxon>Bacteria</taxon>
        <taxon>Bacillati</taxon>
        <taxon>Actinomycetota</taxon>
        <taxon>Actinomycetes</taxon>
        <taxon>Kitasatosporales</taxon>
        <taxon>Streptomycetaceae</taxon>
        <taxon>Streptomyces</taxon>
    </lineage>
</organism>
<comment type="caution">
    <text evidence="2">The sequence shown here is derived from an EMBL/GenBank/DDBJ whole genome shotgun (WGS) entry which is preliminary data.</text>
</comment>
<dbReference type="EMBL" id="JANFNG010000039">
    <property type="protein sequence ID" value="MCQ4084639.1"/>
    <property type="molecule type" value="Genomic_DNA"/>
</dbReference>
<dbReference type="SUPFAM" id="SSF55718">
    <property type="entry name" value="SCP-like"/>
    <property type="match status" value="1"/>
</dbReference>
<evidence type="ECO:0000259" key="1">
    <source>
        <dbReference type="Pfam" id="PF02036"/>
    </source>
</evidence>
<accession>A0ABT1Q436</accession>
<name>A0ABT1Q436_9ACTN</name>
<evidence type="ECO:0000313" key="3">
    <source>
        <dbReference type="Proteomes" id="UP001057702"/>
    </source>
</evidence>
<proteinExistence type="predicted"/>